<name>A0A392N986_9FABA</name>
<organism evidence="1 2">
    <name type="scientific">Trifolium medium</name>
    <dbReference type="NCBI Taxonomy" id="97028"/>
    <lineage>
        <taxon>Eukaryota</taxon>
        <taxon>Viridiplantae</taxon>
        <taxon>Streptophyta</taxon>
        <taxon>Embryophyta</taxon>
        <taxon>Tracheophyta</taxon>
        <taxon>Spermatophyta</taxon>
        <taxon>Magnoliopsida</taxon>
        <taxon>eudicotyledons</taxon>
        <taxon>Gunneridae</taxon>
        <taxon>Pentapetalae</taxon>
        <taxon>rosids</taxon>
        <taxon>fabids</taxon>
        <taxon>Fabales</taxon>
        <taxon>Fabaceae</taxon>
        <taxon>Papilionoideae</taxon>
        <taxon>50 kb inversion clade</taxon>
        <taxon>NPAAA clade</taxon>
        <taxon>Hologalegina</taxon>
        <taxon>IRL clade</taxon>
        <taxon>Trifolieae</taxon>
        <taxon>Trifolium</taxon>
    </lineage>
</organism>
<dbReference type="Proteomes" id="UP000265520">
    <property type="component" value="Unassembled WGS sequence"/>
</dbReference>
<reference evidence="1 2" key="1">
    <citation type="journal article" date="2018" name="Front. Plant Sci.">
        <title>Red Clover (Trifolium pratense) and Zigzag Clover (T. medium) - A Picture of Genomic Similarities and Differences.</title>
        <authorList>
            <person name="Dluhosova J."/>
            <person name="Istvanek J."/>
            <person name="Nedelnik J."/>
            <person name="Repkova J."/>
        </authorList>
    </citation>
    <scope>NUCLEOTIDE SEQUENCE [LARGE SCALE GENOMIC DNA]</scope>
    <source>
        <strain evidence="2">cv. 10/8</strain>
        <tissue evidence="1">Leaf</tissue>
    </source>
</reference>
<evidence type="ECO:0000313" key="1">
    <source>
        <dbReference type="EMBL" id="MCH96163.1"/>
    </source>
</evidence>
<comment type="caution">
    <text evidence="1">The sequence shown here is derived from an EMBL/GenBank/DDBJ whole genome shotgun (WGS) entry which is preliminary data.</text>
</comment>
<sequence>LGSLLLKEVEYVKKELIRLEPLLVRLRLLCDYGASWYVGEGTVEICLVVGWWLMELGSRLLPKKGWVQGLEQKWVEMVNSGKPIGKVFPDGAYA</sequence>
<dbReference type="AlphaFoldDB" id="A0A392N986"/>
<accession>A0A392N986</accession>
<protein>
    <submittedName>
        <fullName evidence="1">Uncharacterized protein</fullName>
    </submittedName>
</protein>
<feature type="non-terminal residue" evidence="1">
    <location>
        <position position="1"/>
    </location>
</feature>
<evidence type="ECO:0000313" key="2">
    <source>
        <dbReference type="Proteomes" id="UP000265520"/>
    </source>
</evidence>
<proteinExistence type="predicted"/>
<dbReference type="EMBL" id="LXQA010031677">
    <property type="protein sequence ID" value="MCH96163.1"/>
    <property type="molecule type" value="Genomic_DNA"/>
</dbReference>
<keyword evidence="2" id="KW-1185">Reference proteome</keyword>